<reference evidence="1" key="1">
    <citation type="journal article" date="2020" name="Stud. Mycol.">
        <title>101 Dothideomycetes genomes: a test case for predicting lifestyles and emergence of pathogens.</title>
        <authorList>
            <person name="Haridas S."/>
            <person name="Albert R."/>
            <person name="Binder M."/>
            <person name="Bloem J."/>
            <person name="Labutti K."/>
            <person name="Salamov A."/>
            <person name="Andreopoulos B."/>
            <person name="Baker S."/>
            <person name="Barry K."/>
            <person name="Bills G."/>
            <person name="Bluhm B."/>
            <person name="Cannon C."/>
            <person name="Castanera R."/>
            <person name="Culley D."/>
            <person name="Daum C."/>
            <person name="Ezra D."/>
            <person name="Gonzalez J."/>
            <person name="Henrissat B."/>
            <person name="Kuo A."/>
            <person name="Liang C."/>
            <person name="Lipzen A."/>
            <person name="Lutzoni F."/>
            <person name="Magnuson J."/>
            <person name="Mondo S."/>
            <person name="Nolan M."/>
            <person name="Ohm R."/>
            <person name="Pangilinan J."/>
            <person name="Park H.-J."/>
            <person name="Ramirez L."/>
            <person name="Alfaro M."/>
            <person name="Sun H."/>
            <person name="Tritt A."/>
            <person name="Yoshinaga Y."/>
            <person name="Zwiers L.-H."/>
            <person name="Turgeon B."/>
            <person name="Goodwin S."/>
            <person name="Spatafora J."/>
            <person name="Crous P."/>
            <person name="Grigoriev I."/>
        </authorList>
    </citation>
    <scope>NUCLEOTIDE SEQUENCE</scope>
    <source>
        <strain evidence="1">CBS 207.26</strain>
    </source>
</reference>
<proteinExistence type="predicted"/>
<sequence length="66" mass="7351">MRQGLCGLHPPPKCATFNTIPALMPLRRSRRSLAATPQRHVLGHVHADFPMVKLPGVQDCRQKNVV</sequence>
<dbReference type="Proteomes" id="UP000800200">
    <property type="component" value="Unassembled WGS sequence"/>
</dbReference>
<name>A0A6A6DTE8_9PEZI</name>
<dbReference type="EMBL" id="ML994611">
    <property type="protein sequence ID" value="KAF2194658.1"/>
    <property type="molecule type" value="Genomic_DNA"/>
</dbReference>
<evidence type="ECO:0000313" key="3">
    <source>
        <dbReference type="Proteomes" id="UP000800200"/>
    </source>
</evidence>
<keyword evidence="3" id="KW-1185">Reference proteome</keyword>
<dbReference type="AlphaFoldDB" id="A0A6A6DTE8"/>
<accession>A0A6A6DTE8</accession>
<dbReference type="EMBL" id="ML994655">
    <property type="protein sequence ID" value="KAF2180936.1"/>
    <property type="molecule type" value="Genomic_DNA"/>
</dbReference>
<organism evidence="1 3">
    <name type="scientific">Zopfia rhizophila CBS 207.26</name>
    <dbReference type="NCBI Taxonomy" id="1314779"/>
    <lineage>
        <taxon>Eukaryota</taxon>
        <taxon>Fungi</taxon>
        <taxon>Dikarya</taxon>
        <taxon>Ascomycota</taxon>
        <taxon>Pezizomycotina</taxon>
        <taxon>Dothideomycetes</taxon>
        <taxon>Dothideomycetes incertae sedis</taxon>
        <taxon>Zopfiaceae</taxon>
        <taxon>Zopfia</taxon>
    </lineage>
</organism>
<evidence type="ECO:0000313" key="2">
    <source>
        <dbReference type="EMBL" id="KAF2194658.1"/>
    </source>
</evidence>
<evidence type="ECO:0000313" key="1">
    <source>
        <dbReference type="EMBL" id="KAF2180936.1"/>
    </source>
</evidence>
<gene>
    <name evidence="2" type="ORF">K469DRAFT_131463</name>
    <name evidence="1" type="ORF">K469DRAFT_267186</name>
</gene>
<protein>
    <submittedName>
        <fullName evidence="1">Uncharacterized protein</fullName>
    </submittedName>
</protein>